<dbReference type="GO" id="GO:0007156">
    <property type="term" value="P:homophilic cell adhesion via plasma membrane adhesion molecules"/>
    <property type="evidence" value="ECO:0007669"/>
    <property type="project" value="InterPro"/>
</dbReference>
<feature type="domain" description="Cadherin" evidence="21">
    <location>
        <begin position="1415"/>
        <end position="1523"/>
    </location>
</feature>
<dbReference type="GO" id="GO:0035332">
    <property type="term" value="P:positive regulation of hippo signaling"/>
    <property type="evidence" value="ECO:0007669"/>
    <property type="project" value="UniProtKB-ARBA"/>
</dbReference>
<evidence type="ECO:0000256" key="12">
    <source>
        <dbReference type="ARBA" id="ARBA00023157"/>
    </source>
</evidence>
<keyword evidence="3" id="KW-0245">EGF-like domain</keyword>
<dbReference type="PANTHER" id="PTHR24025">
    <property type="entry name" value="DESMOGLEIN FAMILY MEMBER"/>
    <property type="match status" value="1"/>
</dbReference>
<dbReference type="FunFam" id="2.60.40.60:FF:000020">
    <property type="entry name" value="Dachsous cadherin-related 1b"/>
    <property type="match status" value="5"/>
</dbReference>
<comment type="caution">
    <text evidence="22">The sequence shown here is derived from an EMBL/GenBank/DDBJ whole genome shotgun (WGS) entry which is preliminary data.</text>
</comment>
<evidence type="ECO:0000256" key="17">
    <source>
        <dbReference type="PROSITE-ProRule" id="PRU00043"/>
    </source>
</evidence>
<gene>
    <name evidence="22" type="ORF">RI129_007410</name>
</gene>
<dbReference type="Pfam" id="PF00028">
    <property type="entry name" value="Cadherin"/>
    <property type="match status" value="25"/>
</dbReference>
<dbReference type="FunFam" id="2.60.40.60:FF:000226">
    <property type="entry name" value="Dachsous, isoform B"/>
    <property type="match status" value="1"/>
</dbReference>
<organism evidence="22 23">
    <name type="scientific">Pyrocoelia pectoralis</name>
    <dbReference type="NCBI Taxonomy" id="417401"/>
    <lineage>
        <taxon>Eukaryota</taxon>
        <taxon>Metazoa</taxon>
        <taxon>Ecdysozoa</taxon>
        <taxon>Arthropoda</taxon>
        <taxon>Hexapoda</taxon>
        <taxon>Insecta</taxon>
        <taxon>Pterygota</taxon>
        <taxon>Neoptera</taxon>
        <taxon>Endopterygota</taxon>
        <taxon>Coleoptera</taxon>
        <taxon>Polyphaga</taxon>
        <taxon>Elateriformia</taxon>
        <taxon>Elateroidea</taxon>
        <taxon>Lampyridae</taxon>
        <taxon>Lampyrinae</taxon>
        <taxon>Pyrocoelia</taxon>
    </lineage>
</organism>
<dbReference type="GO" id="GO:0016327">
    <property type="term" value="C:apicolateral plasma membrane"/>
    <property type="evidence" value="ECO:0007669"/>
    <property type="project" value="UniProtKB-ARBA"/>
</dbReference>
<feature type="domain" description="Cadherin" evidence="21">
    <location>
        <begin position="870"/>
        <end position="975"/>
    </location>
</feature>
<evidence type="ECO:0000256" key="5">
    <source>
        <dbReference type="ARBA" id="ARBA00022692"/>
    </source>
</evidence>
<keyword evidence="12" id="KW-1015">Disulfide bond</keyword>
<dbReference type="PANTHER" id="PTHR24025:SF31">
    <property type="entry name" value="NEURAL-CADHERIN"/>
    <property type="match status" value="1"/>
</dbReference>
<sequence length="3382" mass="368501">MVMAGQLFVLLLVAAALAEHIRDLEISEGAPLGTKIGFIGDGATSDSGPPYLIVPVGSTVEADLSIDKNTGEIRTKVPLDREKRASYSLVAIPISGDNIKVLVKVLDENDNAPTFPTAVMNIEFPENTPRDVKRTLHPARDSDLDIYNTQRYNIVAGNVNNAFRLSSHRERDGVLYLDLQINGFLDRETTASYSLVIEALDGGTPPLRGEMTVNISIQDVNDNQPIFNQSRYFAMVPENATVGTSIIRVFATDNDDGENGEIEYSINRRQSDRDSMFRIDPINGQISVNKPLDFESKELHELVVVAKDHGLQPLETTAFVSIRVTDVNDNQPTINVIFLSDDATPKISESAQPGEFVARISVHDPDSKAEYSNINVTLTGGDGRFGLTTRDNIIYLVIVSLPLDREMQPNYTLNVIATDTGTPPLHASRTINLKVTDINDNAPEFSEDVYYANVMEVSDPGTSVIQVFAADKDEGNNSAITYFLFDTPDTHSAWFHIDARSGLITTKAHVDCETDPVPRLTVIATDNGFPPLSSSTTVFVTIHDVNDNEPIFDQSFYNVTVAENEIEGRCILKVSATDPDCGVNALVNYTLGDGFGKQKEFEVRSASGEICITSNLDYETRNAYEFPVIATDRGGLSTTAMVKIQVTDVNDNRPTFYPREYNVSLREGGSSSSATTPVVVVVASDADSGRYGSVTYRIVTGNDAGLFRIDRNSGEIFVSRPSSLSTRSQPFHHLNISATDGGGLKSIADAEIFISIIDSAQRPPIFEQTRYTYSVKENAKRDTFVGSVKASVLDSGHHIIRYSIYSGDPDGFFRIDASTGSIRTASNLDHETRASVLLNIQATSGNPPAYGHTQVNIEVEDVNDNSPEFESSTVRISVPENVEIGTPIYAANARDKDSGVNGVIRYKLSNNALKAGLFSVDPKLGYLTIIRNLDYETVQRHSLVITASDTGVPSLSANLTVLVEVQDVNDNPPVFERAEYTIKVLESLPVNSQILQVTAVDLDTGNNARLTYRLNTSNDSLSVSSDIFGIFPNSGWIYLHRNLDREHQEAHYFSVIATDNGTPSQTATARVVVTVLDANDNDPVFSKEIYEYIVEENIRRGSFVGAVSATDADVGTNAAVRYYLIPSNTSFQINPVTGEIVTKDVLDREAKDTYDLVAEARDQGVPSRSSRVPLKIKVLDVNDNAPEIVDPQEDVVSVREEQPPNTEVVRVRAVDLDEGNNASVTYSILKSRDSDGYGVFSIDPITGIIRTKMVLDHEEKTIYRLAIAATDNGFPPKQATRMLRVEILDLNDNRPTFTSSSLVFKVREDAPVGYIVGTVASTDVSDRANTIPGSSGGHVMYTLTSLTSDQTADAFDIDRSIGSLIVARELDRERQSEYRLEVRALDTSAINNPQSSAVTVRLDIIDVNDNPPQWPQDPITILIAEDTEVGTTVFNFTASDKDFKTNGELRYSLVNRRSDSKLFNIDSLTGSLILAAPLDYEVVTEYTIIVRATDQCLNVSERLSTTVTVRIIVTDANDNSPNFVLPTSSNVLVSDSITLGEVVTRILAVDKDNGDNGRVTYIIAGGNEDNKFALGYDTGVLTLAKPLSFTDSIKTFTLNVTASDHGTPTRQANTVLKLAIQGSVHNPPRFLNSEYHAKVSEKAALGSYVTKVSAKSGLLEGGGNLTYYIPAGIADNTFAIDAITGVITTTANLDHETQDHYSVPVYVTDSSKADNKTPLKTQFDVTILSVYITDENDHAPQFHSGSCSTLSIPENNDLAVIHTVAAMDLDSGNNGEITYSITGGNPGNKFSIDMHTGELTARSLDRESHSRYHLSITAQDHGNPPLQGICNITVRVEDQNDNDPKFDSPKYTATILEDVAIDTSILQVHASDADIGVNSKIIYSLANESQWLFRIDNKTGIITTTGLFDCERQSTYNFVVVASDSGRYDARSQKVPVVINIGDVNDNKPIFNRYPFREKVAAYIQPGHTILKVSASDADQGTNSEIVYSLVNDGISSKFRMNPNTGILSATQSLASENGRTIYLSIVATDKGNPPQSSIGLIEINVGDISEHYPKLRFQNETYVVSLSENADQFRDVIKVLAVRSDGRKQTIIYSFGTGNEANIFVINSASGIIQVHNPKYLDYELRKEITLVVEARTEGSPNLHGFCQVVIKMIDQNDNAPTFSQQEYTASVWEGNSKGAFVLQVTAFDADEDKNSRVLYHIVDGNHDNAFMIEPAFSGILKTNIVLDREIRDMYRLTVIATDDGVPQMTGTARVRINIVDVNDNQPTFPPHSIITVSEATEVGTTLTTVTANDVDTNPPLTYGFIPESDSEVLKVFGIDRFSGKVQLIKPLDFEYRQEYTLKIAASDSAHTAQSTLTIRITDINDNPPIFSQNFYQATLPEGNINSLIDILTVNATDADFGDNAKIKYSLFSPVNGIFIGENDGTIKVNLSNVSTTLRQDLHLTIIATDLGKPPLHSSTSVRIKVNADTTFEPQPQQRNYRIQIPEDTPKGTTILHLPNVNQNLHITEGNEEGIFEISNPFGNIILMKTLDREIQAAYTLILHTGVISKINNTGIEIHITIDDINDNAPVFKQTDLEINIGEGTFVGASIIQFVATDADLQGTDNSKIIFDITSGNNYNLFELEPITGIIKLNNSLDYDRGVTEHNFVIRACDCGLVPICTLNNFRITLTDENDNTPQFPVPEYLEFIAENEAIGTAIFTAHATDMDKGVFGTLNYSIVGISSNTKYSGTDETSKLFHIDANTGLVTTNSVFDYEQKSRYIFTIKAADIGDKSATVKVRIEIESRDEFHPQFTERTYRFVLATPPSGSLPAGYVAGHVTATDRDKGPDGRVVYQLTTQHQYFRINRTTGAILIKKKFNNAEALEAGKDISLVVTASSGRQGSLTNMTVVEITLDPLADPGTNLAINRENNTTVAAANGGIADWALGLLIAFLLLLITFGAVFVFLHMRNKRNKKVNKPSLSSDAVTSSNNYVDPSAFDTIPIRGGVVSGGNNNQFAPPKYDEIPPYVAGHAASSNSGAATTSELSGSEQSGSSGRGSAEDGEDGDDEEIRMINEGPLQRDSGIHRQNEDDDNLSDVSVHNTKEYLARLGIVNSNSAGAAQATTRMCTDPRTSSNKDTLHHHQSVPLDGLHMFEEHSGAENDITNLIYAKLNDVASSDRASSSGEGGAVATTNLGGTMDHVMAIGGYGDVPTVTHQPSMNGSLSSIVHSEEELAGSYNWDYLLDWGPQYQPLAHVFSEIARLKDDTASVQSATSGNSSIKSKSSVAPVKNVPPPLITSVAPRSIAMPVLNSRGGSSHHIASSHNQVHMLPRSPINHDASGATFSTSTAMSPSFSPSLSPLATKSPSISPLVTPGVPTSHHVVSRHPPQSRNKTVVDTELRI</sequence>
<evidence type="ECO:0000256" key="4">
    <source>
        <dbReference type="ARBA" id="ARBA00022553"/>
    </source>
</evidence>
<reference evidence="22 23" key="1">
    <citation type="journal article" date="2024" name="Insects">
        <title>An Improved Chromosome-Level Genome Assembly of the Firefly Pyrocoelia pectoralis.</title>
        <authorList>
            <person name="Fu X."/>
            <person name="Meyer-Rochow V.B."/>
            <person name="Ballantyne L."/>
            <person name="Zhu X."/>
        </authorList>
    </citation>
    <scope>NUCLEOTIDE SEQUENCE [LARGE SCALE GENOMIC DNA]</scope>
    <source>
        <strain evidence="22">XCY_ONT2</strain>
    </source>
</reference>
<feature type="domain" description="Cadherin" evidence="21">
    <location>
        <begin position="1298"/>
        <end position="1414"/>
    </location>
</feature>
<keyword evidence="2" id="KW-1003">Cell membrane</keyword>
<feature type="domain" description="Cadherin" evidence="21">
    <location>
        <begin position="1086"/>
        <end position="1188"/>
    </location>
</feature>
<evidence type="ECO:0000256" key="11">
    <source>
        <dbReference type="ARBA" id="ARBA00023136"/>
    </source>
</evidence>
<evidence type="ECO:0000256" key="3">
    <source>
        <dbReference type="ARBA" id="ARBA00022536"/>
    </source>
</evidence>
<feature type="chain" id="PRO_5042883118" description="Protocadherin-16" evidence="20">
    <location>
        <begin position="19"/>
        <end position="3382"/>
    </location>
</feature>
<evidence type="ECO:0000256" key="19">
    <source>
        <dbReference type="SAM" id="Phobius"/>
    </source>
</evidence>
<comment type="subcellular location">
    <subcellularLocation>
        <location evidence="1">Cell membrane</location>
        <topology evidence="1">Single-pass type I membrane protein</topology>
    </subcellularLocation>
</comment>
<dbReference type="GO" id="GO:0005911">
    <property type="term" value="C:cell-cell junction"/>
    <property type="evidence" value="ECO:0007669"/>
    <property type="project" value="TreeGrafter"/>
</dbReference>
<proteinExistence type="predicted"/>
<evidence type="ECO:0000256" key="7">
    <source>
        <dbReference type="ARBA" id="ARBA00022737"/>
    </source>
</evidence>
<evidence type="ECO:0000256" key="15">
    <source>
        <dbReference type="ARBA" id="ARBA00072299"/>
    </source>
</evidence>
<dbReference type="InterPro" id="IPR015919">
    <property type="entry name" value="Cadherin-like_sf"/>
</dbReference>
<dbReference type="GO" id="GO:0007560">
    <property type="term" value="P:imaginal disc morphogenesis"/>
    <property type="evidence" value="ECO:0007669"/>
    <property type="project" value="UniProtKB-ARBA"/>
</dbReference>
<evidence type="ECO:0000256" key="10">
    <source>
        <dbReference type="ARBA" id="ARBA00022989"/>
    </source>
</evidence>
<dbReference type="GO" id="GO:0048589">
    <property type="term" value="P:developmental growth"/>
    <property type="evidence" value="ECO:0007669"/>
    <property type="project" value="UniProtKB-ARBA"/>
</dbReference>
<feature type="domain" description="Cadherin" evidence="21">
    <location>
        <begin position="1631"/>
        <end position="1742"/>
    </location>
</feature>
<feature type="domain" description="Cadherin" evidence="21">
    <location>
        <begin position="1847"/>
        <end position="1951"/>
    </location>
</feature>
<dbReference type="GO" id="GO:0042067">
    <property type="term" value="P:establishment of ommatidial planar polarity"/>
    <property type="evidence" value="ECO:0007669"/>
    <property type="project" value="UniProtKB-ARBA"/>
</dbReference>
<feature type="compositionally biased region" description="Acidic residues" evidence="18">
    <location>
        <begin position="3041"/>
        <end position="3050"/>
    </location>
</feature>
<dbReference type="PROSITE" id="PS50268">
    <property type="entry name" value="CADHERIN_2"/>
    <property type="match status" value="27"/>
</dbReference>
<evidence type="ECO:0000256" key="2">
    <source>
        <dbReference type="ARBA" id="ARBA00022475"/>
    </source>
</evidence>
<evidence type="ECO:0000313" key="23">
    <source>
        <dbReference type="Proteomes" id="UP001329430"/>
    </source>
</evidence>
<evidence type="ECO:0000313" key="22">
    <source>
        <dbReference type="EMBL" id="KAK5643565.1"/>
    </source>
</evidence>
<feature type="domain" description="Cadherin" evidence="21">
    <location>
        <begin position="1952"/>
        <end position="2056"/>
    </location>
</feature>
<dbReference type="GO" id="GO:0005509">
    <property type="term" value="F:calcium ion binding"/>
    <property type="evidence" value="ECO:0007669"/>
    <property type="project" value="UniProtKB-UniRule"/>
</dbReference>
<feature type="domain" description="Cadherin" evidence="21">
    <location>
        <begin position="1190"/>
        <end position="1297"/>
    </location>
</feature>
<dbReference type="InterPro" id="IPR027397">
    <property type="entry name" value="Catenin-bd_sf"/>
</dbReference>
<dbReference type="FunFam" id="2.60.40.60:FF:000007">
    <property type="entry name" value="Protocadherin alpha 2"/>
    <property type="match status" value="1"/>
</dbReference>
<feature type="domain" description="Cadherin" evidence="21">
    <location>
        <begin position="2574"/>
        <end position="2681"/>
    </location>
</feature>
<dbReference type="FunFam" id="2.60.40.60:FF:000106">
    <property type="entry name" value="FAT atypical cadherin 4"/>
    <property type="match status" value="1"/>
</dbReference>
<feature type="domain" description="Cadherin" evidence="21">
    <location>
        <begin position="657"/>
        <end position="766"/>
    </location>
</feature>
<keyword evidence="10 19" id="KW-1133">Transmembrane helix</keyword>
<feature type="domain" description="Cadherin" evidence="21">
    <location>
        <begin position="18"/>
        <end position="115"/>
    </location>
</feature>
<dbReference type="FunFam" id="2.60.40.60:FF:000116">
    <property type="entry name" value="Dachsous cadherin-related 2"/>
    <property type="match status" value="2"/>
</dbReference>
<keyword evidence="9" id="KW-0130">Cell adhesion</keyword>
<evidence type="ECO:0000256" key="6">
    <source>
        <dbReference type="ARBA" id="ARBA00022729"/>
    </source>
</evidence>
<keyword evidence="7" id="KW-0677">Repeat</keyword>
<dbReference type="FunFam" id="2.60.40.60:FF:000060">
    <property type="entry name" value="Putative cadherin-23"/>
    <property type="match status" value="1"/>
</dbReference>
<dbReference type="FunFam" id="2.60.40.60:FF:000102">
    <property type="entry name" value="Dachsous cadherin-related 1b"/>
    <property type="match status" value="1"/>
</dbReference>
<evidence type="ECO:0000259" key="21">
    <source>
        <dbReference type="PROSITE" id="PS50268"/>
    </source>
</evidence>
<dbReference type="SMART" id="SM00112">
    <property type="entry name" value="CA"/>
    <property type="match status" value="27"/>
</dbReference>
<dbReference type="PROSITE" id="PS00232">
    <property type="entry name" value="CADHERIN_1"/>
    <property type="match status" value="15"/>
</dbReference>
<feature type="domain" description="Cadherin" evidence="21">
    <location>
        <begin position="2270"/>
        <end position="2372"/>
    </location>
</feature>
<dbReference type="CDD" id="cd11304">
    <property type="entry name" value="Cadherin_repeat"/>
    <property type="match status" value="27"/>
</dbReference>
<dbReference type="EMBL" id="JAVRBK010000005">
    <property type="protein sequence ID" value="KAK5643565.1"/>
    <property type="molecule type" value="Genomic_DNA"/>
</dbReference>
<feature type="domain" description="Cadherin" evidence="21">
    <location>
        <begin position="2059"/>
        <end position="2164"/>
    </location>
</feature>
<dbReference type="Gene3D" id="2.60.40.60">
    <property type="entry name" value="Cadherins"/>
    <property type="match status" value="27"/>
</dbReference>
<comment type="subunit">
    <text evidence="14">Heterophilic interaction with FAT4; this interaction affects their respective protein levels.</text>
</comment>
<keyword evidence="4" id="KW-0597">Phosphoprotein</keyword>
<feature type="domain" description="Cadherin" evidence="21">
    <location>
        <begin position="228"/>
        <end position="334"/>
    </location>
</feature>
<feature type="region of interest" description="Disordered" evidence="18">
    <location>
        <begin position="3008"/>
        <end position="3077"/>
    </location>
</feature>
<dbReference type="GO" id="GO:0090251">
    <property type="term" value="P:protein localization involved in establishment of planar polarity"/>
    <property type="evidence" value="ECO:0007669"/>
    <property type="project" value="UniProtKB-ARBA"/>
</dbReference>
<feature type="domain" description="Cadherin" evidence="21">
    <location>
        <begin position="2373"/>
        <end position="2477"/>
    </location>
</feature>
<dbReference type="FunFam" id="2.60.40.60:FF:000140">
    <property type="entry name" value="Dachsous cadherin-related 1"/>
    <property type="match status" value="1"/>
</dbReference>
<keyword evidence="13" id="KW-0325">Glycoprotein</keyword>
<protein>
    <recommendedName>
        <fullName evidence="15">Protocadherin-16</fullName>
    </recommendedName>
    <alternativeName>
        <fullName evidence="16">Protein dachsous homolog 1</fullName>
    </alternativeName>
</protein>
<keyword evidence="11 19" id="KW-0472">Membrane</keyword>
<dbReference type="SUPFAM" id="SSF49313">
    <property type="entry name" value="Cadherin-like"/>
    <property type="match status" value="27"/>
</dbReference>
<dbReference type="FunFam" id="2.60.40.60:FF:000033">
    <property type="entry name" value="FAT atypical cadherin 1"/>
    <property type="match status" value="1"/>
</dbReference>
<keyword evidence="6 20" id="KW-0732">Signal</keyword>
<accession>A0AAN7ZEU7</accession>
<feature type="compositionally biased region" description="Low complexity" evidence="18">
    <location>
        <begin position="3010"/>
        <end position="3038"/>
    </location>
</feature>
<feature type="region of interest" description="Disordered" evidence="18">
    <location>
        <begin position="3354"/>
        <end position="3382"/>
    </location>
</feature>
<evidence type="ECO:0000256" key="8">
    <source>
        <dbReference type="ARBA" id="ARBA00022837"/>
    </source>
</evidence>
<dbReference type="Proteomes" id="UP001329430">
    <property type="component" value="Chromosome 5"/>
</dbReference>
<dbReference type="GO" id="GO:0016477">
    <property type="term" value="P:cell migration"/>
    <property type="evidence" value="ECO:0007669"/>
    <property type="project" value="UniProtKB-ARBA"/>
</dbReference>
<dbReference type="InterPro" id="IPR050971">
    <property type="entry name" value="Cadherin-domain_protein"/>
</dbReference>
<feature type="signal peptide" evidence="20">
    <location>
        <begin position="1"/>
        <end position="18"/>
    </location>
</feature>
<dbReference type="InterPro" id="IPR002126">
    <property type="entry name" value="Cadherin-like_dom"/>
</dbReference>
<name>A0AAN7ZEU7_9COLE</name>
<feature type="domain" description="Cadherin" evidence="21">
    <location>
        <begin position="2682"/>
        <end position="2794"/>
    </location>
</feature>
<dbReference type="GO" id="GO:0030154">
    <property type="term" value="P:cell differentiation"/>
    <property type="evidence" value="ECO:0007669"/>
    <property type="project" value="UniProtKB-ARBA"/>
</dbReference>
<dbReference type="FunFam" id="2.60.40.60:FF:000039">
    <property type="entry name" value="FAT atypical cadherin 3"/>
    <property type="match status" value="2"/>
</dbReference>
<dbReference type="FunFam" id="2.60.40.60:FF:000035">
    <property type="entry name" value="Protocadherin Fat 3"/>
    <property type="match status" value="1"/>
</dbReference>
<dbReference type="FunFam" id="2.60.40.60:FF:000081">
    <property type="entry name" value="protocadherin Fat 4"/>
    <property type="match status" value="1"/>
</dbReference>
<dbReference type="FunFam" id="2.60.40.60:FF:000211">
    <property type="entry name" value="Dachsous cadherin-related 2"/>
    <property type="match status" value="1"/>
</dbReference>
<dbReference type="PRINTS" id="PR00205">
    <property type="entry name" value="CADHERIN"/>
</dbReference>
<feature type="domain" description="Cadherin" evidence="21">
    <location>
        <begin position="976"/>
        <end position="1085"/>
    </location>
</feature>
<feature type="domain" description="Cadherin" evidence="21">
    <location>
        <begin position="446"/>
        <end position="552"/>
    </location>
</feature>
<evidence type="ECO:0000256" key="13">
    <source>
        <dbReference type="ARBA" id="ARBA00023180"/>
    </source>
</evidence>
<evidence type="ECO:0000256" key="18">
    <source>
        <dbReference type="SAM" id="MobiDB-lite"/>
    </source>
</evidence>
<feature type="domain" description="Cadherin" evidence="21">
    <location>
        <begin position="553"/>
        <end position="656"/>
    </location>
</feature>
<dbReference type="Gene3D" id="4.10.900.10">
    <property type="entry name" value="TCF3-CBD (Catenin binding domain)"/>
    <property type="match status" value="1"/>
</dbReference>
<evidence type="ECO:0000256" key="20">
    <source>
        <dbReference type="SAM" id="SignalP"/>
    </source>
</evidence>
<feature type="domain" description="Cadherin" evidence="21">
    <location>
        <begin position="2812"/>
        <end position="2903"/>
    </location>
</feature>
<dbReference type="FunFam" id="2.60.40.60:FF:000353">
    <property type="entry name" value="Dachsous, isoform B"/>
    <property type="match status" value="1"/>
</dbReference>
<evidence type="ECO:0000256" key="9">
    <source>
        <dbReference type="ARBA" id="ARBA00022889"/>
    </source>
</evidence>
<feature type="domain" description="Cadherin" evidence="21">
    <location>
        <begin position="1525"/>
        <end position="1630"/>
    </location>
</feature>
<dbReference type="InterPro" id="IPR020894">
    <property type="entry name" value="Cadherin_CS"/>
</dbReference>
<feature type="domain" description="Cadherin" evidence="21">
    <location>
        <begin position="347"/>
        <end position="445"/>
    </location>
</feature>
<keyword evidence="23" id="KW-1185">Reference proteome</keyword>
<evidence type="ECO:0000256" key="16">
    <source>
        <dbReference type="ARBA" id="ARBA00079083"/>
    </source>
</evidence>
<evidence type="ECO:0000256" key="14">
    <source>
        <dbReference type="ARBA" id="ARBA00062150"/>
    </source>
</evidence>
<feature type="transmembrane region" description="Helical" evidence="19">
    <location>
        <begin position="2925"/>
        <end position="2947"/>
    </location>
</feature>
<feature type="domain" description="Cadherin" evidence="21">
    <location>
        <begin position="767"/>
        <end position="869"/>
    </location>
</feature>
<keyword evidence="8 17" id="KW-0106">Calcium</keyword>
<evidence type="ECO:0000256" key="1">
    <source>
        <dbReference type="ARBA" id="ARBA00004251"/>
    </source>
</evidence>
<keyword evidence="5 19" id="KW-0812">Transmembrane</keyword>
<feature type="domain" description="Cadherin" evidence="21">
    <location>
        <begin position="2478"/>
        <end position="2573"/>
    </location>
</feature>
<feature type="domain" description="Cadherin" evidence="21">
    <location>
        <begin position="2165"/>
        <end position="2270"/>
    </location>
</feature>
<feature type="domain" description="Cadherin" evidence="21">
    <location>
        <begin position="1744"/>
        <end position="1846"/>
    </location>
</feature>
<feature type="domain" description="Cadherin" evidence="21">
    <location>
        <begin position="116"/>
        <end position="227"/>
    </location>
</feature>